<sequence length="245" mass="26384">MSLSDRGDIRLEVPSGSELSGVELTELWRGTARGYAAQGYPVVPRDPDKSPAHRGRVRARADPAWIDKWWDMFPHASIGVQITGLGLVVLDEDGEEGRRSMARLLDEAGVSLPETYTVRTGRSDGGRHLWFRLPPGCPALVTQDGAPSRHPSLDVKFGGIDVTSQAEPLDLSALPAPAKSGSLVQVCTRVHTPRRFKPHERVSSTMLESPDLHFYKSAQVSGVPPTGSSPLSDTNKSAGSTAASR</sequence>
<dbReference type="SMART" id="SM00943">
    <property type="entry name" value="Prim-Pol"/>
    <property type="match status" value="1"/>
</dbReference>
<reference evidence="3" key="1">
    <citation type="submission" date="2020-02" db="EMBL/GenBank/DDBJ databases">
        <authorList>
            <person name="Meier V. D."/>
        </authorList>
    </citation>
    <scope>NUCLEOTIDE SEQUENCE</scope>
    <source>
        <strain evidence="3">AVDCRST_MAG46</strain>
    </source>
</reference>
<evidence type="ECO:0000313" key="3">
    <source>
        <dbReference type="EMBL" id="CAA9309107.1"/>
    </source>
</evidence>
<gene>
    <name evidence="3" type="ORF">AVDCRST_MAG46-28</name>
</gene>
<dbReference type="SUPFAM" id="SSF56747">
    <property type="entry name" value="Prim-pol domain"/>
    <property type="match status" value="1"/>
</dbReference>
<evidence type="ECO:0000259" key="2">
    <source>
        <dbReference type="SMART" id="SM00943"/>
    </source>
</evidence>
<proteinExistence type="predicted"/>
<dbReference type="InterPro" id="IPR015330">
    <property type="entry name" value="DNA_primase/pol_bifunc_N"/>
</dbReference>
<feature type="compositionally biased region" description="Polar residues" evidence="1">
    <location>
        <begin position="226"/>
        <end position="245"/>
    </location>
</feature>
<dbReference type="Pfam" id="PF09250">
    <property type="entry name" value="Prim-Pol"/>
    <property type="match status" value="1"/>
</dbReference>
<protein>
    <recommendedName>
        <fullName evidence="2">DNA primase/polymerase bifunctional N-terminal domain-containing protein</fullName>
    </recommendedName>
</protein>
<accession>A0A6J4KMM6</accession>
<dbReference type="EMBL" id="CADCUD010000002">
    <property type="protein sequence ID" value="CAA9309107.1"/>
    <property type="molecule type" value="Genomic_DNA"/>
</dbReference>
<organism evidence="3">
    <name type="scientific">uncultured Nocardioidaceae bacterium</name>
    <dbReference type="NCBI Taxonomy" id="253824"/>
    <lineage>
        <taxon>Bacteria</taxon>
        <taxon>Bacillati</taxon>
        <taxon>Actinomycetota</taxon>
        <taxon>Actinomycetes</taxon>
        <taxon>Propionibacteriales</taxon>
        <taxon>Nocardioidaceae</taxon>
        <taxon>environmental samples</taxon>
    </lineage>
</organism>
<feature type="domain" description="DNA primase/polymerase bifunctional N-terminal" evidence="2">
    <location>
        <begin position="32"/>
        <end position="180"/>
    </location>
</feature>
<name>A0A6J4KMM6_9ACTN</name>
<dbReference type="AlphaFoldDB" id="A0A6J4KMM6"/>
<evidence type="ECO:0000256" key="1">
    <source>
        <dbReference type="SAM" id="MobiDB-lite"/>
    </source>
</evidence>
<feature type="region of interest" description="Disordered" evidence="1">
    <location>
        <begin position="217"/>
        <end position="245"/>
    </location>
</feature>